<reference evidence="1 2" key="1">
    <citation type="submission" date="2023-07" db="EMBL/GenBank/DDBJ databases">
        <title>Comparative genomics of wheat-associated soil bacteria to identify genetic determinants of phenazine resistance.</title>
        <authorList>
            <person name="Mouncey N."/>
        </authorList>
    </citation>
    <scope>NUCLEOTIDE SEQUENCE [LARGE SCALE GENOMIC DNA]</scope>
    <source>
        <strain evidence="1 2">W4I19-2</strain>
    </source>
</reference>
<proteinExistence type="predicted"/>
<dbReference type="Proteomes" id="UP001243364">
    <property type="component" value="Unassembled WGS sequence"/>
</dbReference>
<dbReference type="EMBL" id="JAUSYA010000001">
    <property type="protein sequence ID" value="MDQ0687130.1"/>
    <property type="molecule type" value="Genomic_DNA"/>
</dbReference>
<organism evidence="1 2">
    <name type="scientific">Streptomyces achromogenes</name>
    <dbReference type="NCBI Taxonomy" id="67255"/>
    <lineage>
        <taxon>Bacteria</taxon>
        <taxon>Bacillati</taxon>
        <taxon>Actinomycetota</taxon>
        <taxon>Actinomycetes</taxon>
        <taxon>Kitasatosporales</taxon>
        <taxon>Streptomycetaceae</taxon>
        <taxon>Streptomyces</taxon>
    </lineage>
</organism>
<accession>A0ABU0Q8Y9</accession>
<protein>
    <submittedName>
        <fullName evidence="1">Uncharacterized protein</fullName>
    </submittedName>
</protein>
<evidence type="ECO:0000313" key="2">
    <source>
        <dbReference type="Proteomes" id="UP001243364"/>
    </source>
</evidence>
<evidence type="ECO:0000313" key="1">
    <source>
        <dbReference type="EMBL" id="MDQ0687130.1"/>
    </source>
</evidence>
<sequence length="81" mass="8127">MGGPVVEVAPRFGVVLGEGVVEGRGAGLSGGGKGVSGFQPLLVQLLEPVEGGVQNTQLVDQRLCTVPSGRRPSCVSAVASR</sequence>
<keyword evidence="2" id="KW-1185">Reference proteome</keyword>
<name>A0ABU0Q8Y9_STRAH</name>
<gene>
    <name evidence="1" type="ORF">QFZ56_006093</name>
</gene>
<comment type="caution">
    <text evidence="1">The sequence shown here is derived from an EMBL/GenBank/DDBJ whole genome shotgun (WGS) entry which is preliminary data.</text>
</comment>